<evidence type="ECO:0000256" key="2">
    <source>
        <dbReference type="ARBA" id="ARBA00022553"/>
    </source>
</evidence>
<name>A0ABX0CTQ7_9NOCA</name>
<dbReference type="Gene3D" id="3.40.120.10">
    <property type="entry name" value="Alpha-D-Glucose-1,6-Bisphosphate, subunit A, domain 3"/>
    <property type="match status" value="1"/>
</dbReference>
<reference evidence="4 5" key="1">
    <citation type="submission" date="2020-01" db="EMBL/GenBank/DDBJ databases">
        <title>Genetics and antimicrobial susceptibilities of Nocardia species isolated from the soil; a comparison with species isolated from humans.</title>
        <authorList>
            <person name="Carrasco G."/>
            <person name="Monzon S."/>
            <person name="Sansegundo M."/>
            <person name="Garcia E."/>
            <person name="Garrido N."/>
            <person name="Medina M.J."/>
            <person name="Villalon P."/>
            <person name="Ramirez-Arocha A.C."/>
            <person name="Jimenez P."/>
            <person name="Cuesta I."/>
            <person name="Valdezate S."/>
        </authorList>
    </citation>
    <scope>NUCLEOTIDE SEQUENCE [LARGE SCALE GENOMIC DNA]</scope>
    <source>
        <strain evidence="4 5">CNM20110649</strain>
    </source>
</reference>
<comment type="cofactor">
    <cofactor evidence="1">
        <name>Mg(2+)</name>
        <dbReference type="ChEBI" id="CHEBI:18420"/>
    </cofactor>
</comment>
<dbReference type="PANTHER" id="PTHR42946">
    <property type="entry name" value="PHOSPHOHEXOSE MUTASE"/>
    <property type="match status" value="1"/>
</dbReference>
<organism evidence="4 5">
    <name type="scientific">Nocardia cyriacigeorgica</name>
    <dbReference type="NCBI Taxonomy" id="135487"/>
    <lineage>
        <taxon>Bacteria</taxon>
        <taxon>Bacillati</taxon>
        <taxon>Actinomycetota</taxon>
        <taxon>Actinomycetes</taxon>
        <taxon>Mycobacteriales</taxon>
        <taxon>Nocardiaceae</taxon>
        <taxon>Nocardia</taxon>
    </lineage>
</organism>
<feature type="non-terminal residue" evidence="4">
    <location>
        <position position="98"/>
    </location>
</feature>
<dbReference type="Proteomes" id="UP000470876">
    <property type="component" value="Unassembled WGS sequence"/>
</dbReference>
<evidence type="ECO:0000313" key="5">
    <source>
        <dbReference type="Proteomes" id="UP000470876"/>
    </source>
</evidence>
<dbReference type="InterPro" id="IPR005846">
    <property type="entry name" value="A-D-PHexomutase_a/b/a-III"/>
</dbReference>
<dbReference type="Pfam" id="PF02880">
    <property type="entry name" value="PGM_PMM_III"/>
    <property type="match status" value="1"/>
</dbReference>
<comment type="caution">
    <text evidence="4">The sequence shown here is derived from an EMBL/GenBank/DDBJ whole genome shotgun (WGS) entry which is preliminary data.</text>
</comment>
<dbReference type="SUPFAM" id="SSF53738">
    <property type="entry name" value="Phosphoglucomutase, first 3 domains"/>
    <property type="match status" value="1"/>
</dbReference>
<feature type="domain" description="Alpha-D-phosphohexomutase alpha/beta/alpha" evidence="3">
    <location>
        <begin position="9"/>
        <end position="97"/>
    </location>
</feature>
<sequence length="98" mass="10198">VDHTGALIDGDQLLYVLATHRHAAGELRGPVVGTVMTNMGLEEALRSHGIELVRAKVGDRYVLETLADRGGVLGGEASGHLLMLDKTPTGDALAAAIT</sequence>
<dbReference type="GO" id="GO:0008966">
    <property type="term" value="F:phosphoglucosamine mutase activity"/>
    <property type="evidence" value="ECO:0007669"/>
    <property type="project" value="UniProtKB-EC"/>
</dbReference>
<accession>A0ABX0CTQ7</accession>
<keyword evidence="2" id="KW-0597">Phosphoprotein</keyword>
<dbReference type="EMBL" id="JAAGUX010000165">
    <property type="protein sequence ID" value="NEW59611.1"/>
    <property type="molecule type" value="Genomic_DNA"/>
</dbReference>
<dbReference type="InterPro" id="IPR016055">
    <property type="entry name" value="A-D-PHexomutase_a/b/a-I/II/III"/>
</dbReference>
<dbReference type="InterPro" id="IPR050060">
    <property type="entry name" value="Phosphoglucosamine_mutase"/>
</dbReference>
<proteinExistence type="predicted"/>
<dbReference type="EC" id="5.4.2.10" evidence="4"/>
<gene>
    <name evidence="4" type="primary">glmM</name>
    <name evidence="4" type="ORF">GV794_28895</name>
</gene>
<keyword evidence="5" id="KW-1185">Reference proteome</keyword>
<dbReference type="PANTHER" id="PTHR42946:SF1">
    <property type="entry name" value="PHOSPHOGLUCOMUTASE (ALPHA-D-GLUCOSE-1,6-BISPHOSPHATE-DEPENDENT)"/>
    <property type="match status" value="1"/>
</dbReference>
<protein>
    <submittedName>
        <fullName evidence="4">Phosphoglucosamine mutase</fullName>
        <ecNumber evidence="4">5.4.2.10</ecNumber>
    </submittedName>
</protein>
<evidence type="ECO:0000259" key="3">
    <source>
        <dbReference type="Pfam" id="PF02880"/>
    </source>
</evidence>
<evidence type="ECO:0000313" key="4">
    <source>
        <dbReference type="EMBL" id="NEW59611.1"/>
    </source>
</evidence>
<evidence type="ECO:0000256" key="1">
    <source>
        <dbReference type="ARBA" id="ARBA00001946"/>
    </source>
</evidence>
<feature type="non-terminal residue" evidence="4">
    <location>
        <position position="1"/>
    </location>
</feature>
<keyword evidence="4" id="KW-0413">Isomerase</keyword>